<dbReference type="Proteomes" id="UP000183454">
    <property type="component" value="Unassembled WGS sequence"/>
</dbReference>
<organism evidence="1 2">
    <name type="scientific">Nitrosomonas communis</name>
    <dbReference type="NCBI Taxonomy" id="44574"/>
    <lineage>
        <taxon>Bacteria</taxon>
        <taxon>Pseudomonadati</taxon>
        <taxon>Pseudomonadota</taxon>
        <taxon>Betaproteobacteria</taxon>
        <taxon>Nitrosomonadales</taxon>
        <taxon>Nitrosomonadaceae</taxon>
        <taxon>Nitrosomonas</taxon>
    </lineage>
</organism>
<reference evidence="1 2" key="1">
    <citation type="submission" date="2016-10" db="EMBL/GenBank/DDBJ databases">
        <authorList>
            <person name="de Groot N.N."/>
        </authorList>
    </citation>
    <scope>NUCLEOTIDE SEQUENCE [LARGE SCALE GENOMIC DNA]</scope>
    <source>
        <strain evidence="1 2">Nm110</strain>
    </source>
</reference>
<dbReference type="EMBL" id="FNNH01000071">
    <property type="protein sequence ID" value="SDX14827.1"/>
    <property type="molecule type" value="Genomic_DNA"/>
</dbReference>
<sequence length="115" mass="13297">MKEQYGDRETVARNARYTVRSFVAWEILKDSKTKGCYEKSLPSYVADPYVTILMLEAALHATQEGKGMLRMLQNDPSFFPFQFPVITGDFVSQHSNRIDVIRYGLDEELLKLKDK</sequence>
<gene>
    <name evidence="1" type="ORF">SAMN05421882_10712</name>
</gene>
<name>A0A1H2ZBX6_9PROT</name>
<accession>A0A1H2ZBX6</accession>
<evidence type="ECO:0000313" key="1">
    <source>
        <dbReference type="EMBL" id="SDX14827.1"/>
    </source>
</evidence>
<dbReference type="RefSeq" id="WP_139297663.1">
    <property type="nucleotide sequence ID" value="NZ_FNNH01000071.1"/>
</dbReference>
<proteinExistence type="predicted"/>
<dbReference type="AlphaFoldDB" id="A0A1H2ZBX6"/>
<evidence type="ECO:0000313" key="2">
    <source>
        <dbReference type="Proteomes" id="UP000183454"/>
    </source>
</evidence>
<protein>
    <submittedName>
        <fullName evidence="1">Uncharacterized protein</fullName>
    </submittedName>
</protein>